<dbReference type="SUPFAM" id="SSF50814">
    <property type="entry name" value="Lipocalins"/>
    <property type="match status" value="1"/>
</dbReference>
<evidence type="ECO:0000313" key="2">
    <source>
        <dbReference type="Proteomes" id="UP001164746"/>
    </source>
</evidence>
<reference evidence="1" key="1">
    <citation type="submission" date="2022-11" db="EMBL/GenBank/DDBJ databases">
        <title>Centuries of genome instability and evolution in soft-shell clam transmissible cancer (bioRxiv).</title>
        <authorList>
            <person name="Hart S.F.M."/>
            <person name="Yonemitsu M.A."/>
            <person name="Giersch R.M."/>
            <person name="Beal B.F."/>
            <person name="Arriagada G."/>
            <person name="Davis B.W."/>
            <person name="Ostrander E.A."/>
            <person name="Goff S.P."/>
            <person name="Metzger M.J."/>
        </authorList>
    </citation>
    <scope>NUCLEOTIDE SEQUENCE</scope>
    <source>
        <strain evidence="1">MELC-2E11</strain>
        <tissue evidence="1">Siphon/mantle</tissue>
    </source>
</reference>
<proteinExistence type="predicted"/>
<gene>
    <name evidence="1" type="ORF">MAR_026950</name>
</gene>
<dbReference type="Gene3D" id="2.40.128.20">
    <property type="match status" value="1"/>
</dbReference>
<dbReference type="InterPro" id="IPR012674">
    <property type="entry name" value="Calycin"/>
</dbReference>
<dbReference type="Proteomes" id="UP001164746">
    <property type="component" value="Chromosome 8"/>
</dbReference>
<name>A0ABY7ES04_MYAAR</name>
<keyword evidence="2" id="KW-1185">Reference proteome</keyword>
<organism evidence="1 2">
    <name type="scientific">Mya arenaria</name>
    <name type="common">Soft-shell clam</name>
    <dbReference type="NCBI Taxonomy" id="6604"/>
    <lineage>
        <taxon>Eukaryota</taxon>
        <taxon>Metazoa</taxon>
        <taxon>Spiralia</taxon>
        <taxon>Lophotrochozoa</taxon>
        <taxon>Mollusca</taxon>
        <taxon>Bivalvia</taxon>
        <taxon>Autobranchia</taxon>
        <taxon>Heteroconchia</taxon>
        <taxon>Euheterodonta</taxon>
        <taxon>Imparidentia</taxon>
        <taxon>Neoheterodontei</taxon>
        <taxon>Myida</taxon>
        <taxon>Myoidea</taxon>
        <taxon>Myidae</taxon>
        <taxon>Mya</taxon>
    </lineage>
</organism>
<dbReference type="EMBL" id="CP111019">
    <property type="protein sequence ID" value="WAR12770.1"/>
    <property type="molecule type" value="Genomic_DNA"/>
</dbReference>
<evidence type="ECO:0000313" key="1">
    <source>
        <dbReference type="EMBL" id="WAR12770.1"/>
    </source>
</evidence>
<sequence length="128" mass="14899">MANMDEFEKDFAGEWKWESEENVDELCKHMELCEEDKKMMTSMHPSMIIKRCGDSYDLTYKDANFSFSSTITSTFENGVLHDVSVSKLTGEKKRDFELESKNVDGKLVVHEWKKGDPSVKARRTYVRV</sequence>
<accession>A0ABY7ES04</accession>
<protein>
    <submittedName>
        <fullName evidence="1">Uncharacterized protein</fullName>
    </submittedName>
</protein>